<reference evidence="1 2" key="1">
    <citation type="submission" date="2018-02" db="EMBL/GenBank/DDBJ databases">
        <title>The draft genome of Sphingobacterium sp. 5JN-11.</title>
        <authorList>
            <person name="Liu L."/>
            <person name="Li L."/>
            <person name="Liang L."/>
            <person name="Zhang X."/>
            <person name="Wang T."/>
        </authorList>
    </citation>
    <scope>NUCLEOTIDE SEQUENCE [LARGE SCALE GENOMIC DNA]</scope>
    <source>
        <strain evidence="1 2">5JN-11</strain>
    </source>
</reference>
<name>A0A2S9IWU8_9SPHI</name>
<evidence type="ECO:0000313" key="1">
    <source>
        <dbReference type="EMBL" id="PRD44960.1"/>
    </source>
</evidence>
<organism evidence="1 2">
    <name type="scientific">Sphingobacterium haloxyli</name>
    <dbReference type="NCBI Taxonomy" id="2100533"/>
    <lineage>
        <taxon>Bacteria</taxon>
        <taxon>Pseudomonadati</taxon>
        <taxon>Bacteroidota</taxon>
        <taxon>Sphingobacteriia</taxon>
        <taxon>Sphingobacteriales</taxon>
        <taxon>Sphingobacteriaceae</taxon>
        <taxon>Sphingobacterium</taxon>
    </lineage>
</organism>
<sequence length="1170" mass="132580">MKIFESAKGLDKILLFVYFKIKVQYICCIKINRRQIGATWYCEKLQTLLLVMIPILFTVGVMAQGPPINNKILLPDFQNPEAASLGRYGVYPTAEYTGALDINIPLFEINAKGYKVPFSLSFHGSGIKLNQMETMVGLGWSLSGIGIISRSVIGVPDEKLKGSAQIIPKTEQEIRNEAALPYNASQSQIAQARVRLKAIAEGAGDDTHTDYYFYNFTGRSGKFILQNRTDYIPIPFDPIKIERGPISSNLYNSYAFQITDETGAVSTFGSYTYSVPENFEAIPRNAIISSWYLDKISIPYKNENIYFSYEDFFLDEETAYQEQSFGYRMAGNGSLIPIQPFIYDTYGKLKHRMKFIKQITYSEGRVEFNYVNSPNSSVSFMKFLKEILVYDNSDHLVKKITLDYIVPANRVKLSKVTTVDLTDATNSGSYDIIYNSIHFPSRSDGIITSDFWGYYNNQGAGLIGMKSVPRSSIPLSATGESSWQELIMNVGNSNREINEDVNQAEMISKIVYPTKGYTTFAFESNKFLNREVISPDRQISYGGSISGKGSNTKSEAVYNFTFDSTNIVKPFSAKPKLTIMFGPPTPINGAVQMYTQLVTLTDLTTNTVLLTKYHDSNPALPLTFVQDLNLMQNHQYELRLLVYGVSNYVNGHMTSSINASVKWLSNKMEYGEVARLAGGLRIKKVESYDRMNNNVSSEEYIYGKNGNSVGKSLFDPSIFFKDYQDFKYYTFTQAEAASGVTTTKKGDFWERKYFGMTEYSSIALNGSPVFYDHVTKITKSTTSGDQFKEIKQYQLNNGKTFETSEFLNSKNYGAFSYLLNVPVLINESLFGSDGKLIKHRKLNYDYFKLSGYQPALVFEQKIFVEPSSPLLGGYIFDYNIISDFRITRSTISNRQLLPVKEGETEYFYKNGVLSDSTVTTKETSYSSAYHLEPSEIKFMGSNQNERTIKFRYPDDVVSTTLFAGNLNAGQLQSIQRLNRSNEHRVTEPIQIEDYSNNELLSVKRNLYGVFSGKTLLSRVLNKFSLFPFTDVMNIAMYDNYGNPLEIKKQKDAATVYLWGYSGQYPIAKVENATYDEVKDALNDSSGIFLNQLTSKTTPSDSDFTKLNGLRTSLANAQISTYTYKPLVGMTSMTDPRGITEYYQYDGFQRLKDVLDFDKNVLRNYQYHYRP</sequence>
<proteinExistence type="predicted"/>
<dbReference type="OrthoDB" id="711440at2"/>
<accession>A0A2S9IWU8</accession>
<dbReference type="AlphaFoldDB" id="A0A2S9IWU8"/>
<comment type="caution">
    <text evidence="1">The sequence shown here is derived from an EMBL/GenBank/DDBJ whole genome shotgun (WGS) entry which is preliminary data.</text>
</comment>
<evidence type="ECO:0000313" key="2">
    <source>
        <dbReference type="Proteomes" id="UP000239711"/>
    </source>
</evidence>
<dbReference type="EMBL" id="PVBQ01000024">
    <property type="protein sequence ID" value="PRD44960.1"/>
    <property type="molecule type" value="Genomic_DNA"/>
</dbReference>
<keyword evidence="2" id="KW-1185">Reference proteome</keyword>
<evidence type="ECO:0008006" key="3">
    <source>
        <dbReference type="Google" id="ProtNLM"/>
    </source>
</evidence>
<protein>
    <recommendedName>
        <fullName evidence="3">Sugar-binding protein</fullName>
    </recommendedName>
</protein>
<dbReference type="Proteomes" id="UP000239711">
    <property type="component" value="Unassembled WGS sequence"/>
</dbReference>
<gene>
    <name evidence="1" type="ORF">C5745_18825</name>
</gene>